<protein>
    <submittedName>
        <fullName evidence="1">Uncharacterized protein</fullName>
    </submittedName>
</protein>
<gene>
    <name evidence="1" type="ORF">SDC9_184935</name>
</gene>
<proteinExistence type="predicted"/>
<sequence>MNAHIHFQPAVAAAVMSGIYLLDFMVAGQIAEITVVKADYAQTKIVFHAAFFDGSGHLFPAIIHIAGRHRAVAQHLAYPQQGAVIDILPGQLVFKRKDPLVQPVGQSHIFAITPQERHGGMGMGVKEAAHQKLPFSFVNLPKILPRHFFTDISNFLAEDAHILVFPCL</sequence>
<name>A0A645HEF4_9ZZZZ</name>
<organism evidence="1">
    <name type="scientific">bioreactor metagenome</name>
    <dbReference type="NCBI Taxonomy" id="1076179"/>
    <lineage>
        <taxon>unclassified sequences</taxon>
        <taxon>metagenomes</taxon>
        <taxon>ecological metagenomes</taxon>
    </lineage>
</organism>
<reference evidence="1" key="1">
    <citation type="submission" date="2019-08" db="EMBL/GenBank/DDBJ databases">
        <authorList>
            <person name="Kucharzyk K."/>
            <person name="Murdoch R.W."/>
            <person name="Higgins S."/>
            <person name="Loffler F."/>
        </authorList>
    </citation>
    <scope>NUCLEOTIDE SEQUENCE</scope>
</reference>
<evidence type="ECO:0000313" key="1">
    <source>
        <dbReference type="EMBL" id="MPN37417.1"/>
    </source>
</evidence>
<accession>A0A645HEF4</accession>
<dbReference type="EMBL" id="VSSQ01092064">
    <property type="protein sequence ID" value="MPN37417.1"/>
    <property type="molecule type" value="Genomic_DNA"/>
</dbReference>
<comment type="caution">
    <text evidence="1">The sequence shown here is derived from an EMBL/GenBank/DDBJ whole genome shotgun (WGS) entry which is preliminary data.</text>
</comment>
<dbReference type="AlphaFoldDB" id="A0A645HEF4"/>